<name>A0AAW1J2M6_POPJA</name>
<dbReference type="Proteomes" id="UP001458880">
    <property type="component" value="Unassembled WGS sequence"/>
</dbReference>
<keyword evidence="2" id="KW-1185">Reference proteome</keyword>
<dbReference type="InterPro" id="IPR036691">
    <property type="entry name" value="Endo/exonu/phosph_ase_sf"/>
</dbReference>
<sequence length="108" mass="11745">MAEWGRYLQLNGQRSAEVTSEIGVVMLEKHVRVAMLQEPYVSERRVSGLPECMRVLAATGSPSAAIVVNDPSADVMGLPSRTNEYAACVWMKDQAGERYVASVDRSGG</sequence>
<comment type="caution">
    <text evidence="1">The sequence shown here is derived from an EMBL/GenBank/DDBJ whole genome shotgun (WGS) entry which is preliminary data.</text>
</comment>
<proteinExistence type="predicted"/>
<dbReference type="AlphaFoldDB" id="A0AAW1J2M6"/>
<reference evidence="1 2" key="1">
    <citation type="journal article" date="2024" name="BMC Genomics">
        <title>De novo assembly and annotation of Popillia japonica's genome with initial clues to its potential as an invasive pest.</title>
        <authorList>
            <person name="Cucini C."/>
            <person name="Boschi S."/>
            <person name="Funari R."/>
            <person name="Cardaioli E."/>
            <person name="Iannotti N."/>
            <person name="Marturano G."/>
            <person name="Paoli F."/>
            <person name="Bruttini M."/>
            <person name="Carapelli A."/>
            <person name="Frati F."/>
            <person name="Nardi F."/>
        </authorList>
    </citation>
    <scope>NUCLEOTIDE SEQUENCE [LARGE SCALE GENOMIC DNA]</scope>
    <source>
        <strain evidence="1">DMR45628</strain>
    </source>
</reference>
<organism evidence="1 2">
    <name type="scientific">Popillia japonica</name>
    <name type="common">Japanese beetle</name>
    <dbReference type="NCBI Taxonomy" id="7064"/>
    <lineage>
        <taxon>Eukaryota</taxon>
        <taxon>Metazoa</taxon>
        <taxon>Ecdysozoa</taxon>
        <taxon>Arthropoda</taxon>
        <taxon>Hexapoda</taxon>
        <taxon>Insecta</taxon>
        <taxon>Pterygota</taxon>
        <taxon>Neoptera</taxon>
        <taxon>Endopterygota</taxon>
        <taxon>Coleoptera</taxon>
        <taxon>Polyphaga</taxon>
        <taxon>Scarabaeiformia</taxon>
        <taxon>Scarabaeidae</taxon>
        <taxon>Rutelinae</taxon>
        <taxon>Popillia</taxon>
    </lineage>
</organism>
<dbReference type="EMBL" id="JASPKY010000443">
    <property type="protein sequence ID" value="KAK9696766.1"/>
    <property type="molecule type" value="Genomic_DNA"/>
</dbReference>
<gene>
    <name evidence="1" type="ORF">QE152_g31369</name>
</gene>
<evidence type="ECO:0000313" key="1">
    <source>
        <dbReference type="EMBL" id="KAK9696766.1"/>
    </source>
</evidence>
<dbReference type="Gene3D" id="3.60.10.10">
    <property type="entry name" value="Endonuclease/exonuclease/phosphatase"/>
    <property type="match status" value="1"/>
</dbReference>
<evidence type="ECO:0000313" key="2">
    <source>
        <dbReference type="Proteomes" id="UP001458880"/>
    </source>
</evidence>
<protein>
    <submittedName>
        <fullName evidence="1">Uncharacterized protein</fullName>
    </submittedName>
</protein>
<accession>A0AAW1J2M6</accession>